<evidence type="ECO:0000313" key="2">
    <source>
        <dbReference type="EMBL" id="KXH59584.1"/>
    </source>
</evidence>
<sequence length="499" mass="55550">MPRAREGGTKVPNARKGSRKETPVNVSSSESSSSSSGEEESNQPPIKHLQVAKRANKRKASADTKPTRKHKDRTPDSDEYDGRYESDGSEESDGSDDSDEGKKLPPRKKARTNAKANTTITRPTGKSKGPGRGKGKTKASEARGSLFMTTDLQWIDDEKSFHEEVHSRTPKEVFEELDRDVPPVTIEEINQILPEEPEYDEDWAAEDEVKLIQDWEKDTSQQLLLDQDPSAFPALTVRKRLKDSSHAIPLFSEFMLRIEELRGHTSAKRIISNNVQPVVYMVSNDEANLLVRAANLVSTTGMPVFRNAPMYKSYTIGRDSRDHKNPPKKADLSLYLRRDQDHGESDSDVVVDVLRERLKTAEAKSARDDARIAELETELQNLKDTRATESRIRPPPVVDHGIGSDIRSNATATLAATSRAASDMIPVPGMEETSEDSDSSSESSSDDSDVSQRPANDFKSDIKAEDAESDIKEEDSVGNIKNEDESRYTYLEGEDIYSP</sequence>
<feature type="compositionally biased region" description="Basic residues" evidence="1">
    <location>
        <begin position="50"/>
        <end position="59"/>
    </location>
</feature>
<dbReference type="AlphaFoldDB" id="A0A135UGS8"/>
<protein>
    <submittedName>
        <fullName evidence="2">Uncharacterized protein</fullName>
    </submittedName>
</protein>
<name>A0A135UGS8_9PEZI</name>
<feature type="compositionally biased region" description="Basic and acidic residues" evidence="1">
    <location>
        <begin position="73"/>
        <end position="86"/>
    </location>
</feature>
<feature type="compositionally biased region" description="Low complexity" evidence="1">
    <location>
        <begin position="27"/>
        <end position="36"/>
    </location>
</feature>
<comment type="caution">
    <text evidence="2">The sequence shown here is derived from an EMBL/GenBank/DDBJ whole genome shotgun (WGS) entry which is preliminary data.</text>
</comment>
<feature type="region of interest" description="Disordered" evidence="1">
    <location>
        <begin position="1"/>
        <end position="145"/>
    </location>
</feature>
<feature type="region of interest" description="Disordered" evidence="1">
    <location>
        <begin position="385"/>
        <end position="499"/>
    </location>
</feature>
<feature type="compositionally biased region" description="Acidic residues" evidence="1">
    <location>
        <begin position="87"/>
        <end position="99"/>
    </location>
</feature>
<feature type="compositionally biased region" description="Basic and acidic residues" evidence="1">
    <location>
        <begin position="456"/>
        <end position="470"/>
    </location>
</feature>
<dbReference type="OrthoDB" id="10658192at2759"/>
<accession>A0A135UGS8</accession>
<dbReference type="Proteomes" id="UP000070121">
    <property type="component" value="Unassembled WGS sequence"/>
</dbReference>
<evidence type="ECO:0000313" key="3">
    <source>
        <dbReference type="Proteomes" id="UP000070121"/>
    </source>
</evidence>
<proteinExistence type="predicted"/>
<reference evidence="2 3" key="1">
    <citation type="submission" date="2014-02" db="EMBL/GenBank/DDBJ databases">
        <title>The genome sequence of Colletotrichum salicis CBS 607.94.</title>
        <authorList>
            <person name="Baroncelli R."/>
            <person name="Thon M.R."/>
        </authorList>
    </citation>
    <scope>NUCLEOTIDE SEQUENCE [LARGE SCALE GENOMIC DNA]</scope>
    <source>
        <strain evidence="2 3">CBS 607.94</strain>
    </source>
</reference>
<dbReference type="EMBL" id="JFFI01001486">
    <property type="protein sequence ID" value="KXH59584.1"/>
    <property type="molecule type" value="Genomic_DNA"/>
</dbReference>
<organism evidence="2 3">
    <name type="scientific">Colletotrichum salicis</name>
    <dbReference type="NCBI Taxonomy" id="1209931"/>
    <lineage>
        <taxon>Eukaryota</taxon>
        <taxon>Fungi</taxon>
        <taxon>Dikarya</taxon>
        <taxon>Ascomycota</taxon>
        <taxon>Pezizomycotina</taxon>
        <taxon>Sordariomycetes</taxon>
        <taxon>Hypocreomycetidae</taxon>
        <taxon>Glomerellales</taxon>
        <taxon>Glomerellaceae</taxon>
        <taxon>Colletotrichum</taxon>
        <taxon>Colletotrichum acutatum species complex</taxon>
    </lineage>
</organism>
<feature type="compositionally biased region" description="Low complexity" evidence="1">
    <location>
        <begin position="408"/>
        <end position="422"/>
    </location>
</feature>
<feature type="compositionally biased region" description="Acidic residues" evidence="1">
    <location>
        <begin position="432"/>
        <end position="449"/>
    </location>
</feature>
<gene>
    <name evidence="2" type="ORF">CSAL01_10297</name>
</gene>
<keyword evidence="3" id="KW-1185">Reference proteome</keyword>
<evidence type="ECO:0000256" key="1">
    <source>
        <dbReference type="SAM" id="MobiDB-lite"/>
    </source>
</evidence>